<organism evidence="1">
    <name type="scientific">Anguilla anguilla</name>
    <name type="common">European freshwater eel</name>
    <name type="synonym">Muraena anguilla</name>
    <dbReference type="NCBI Taxonomy" id="7936"/>
    <lineage>
        <taxon>Eukaryota</taxon>
        <taxon>Metazoa</taxon>
        <taxon>Chordata</taxon>
        <taxon>Craniata</taxon>
        <taxon>Vertebrata</taxon>
        <taxon>Euteleostomi</taxon>
        <taxon>Actinopterygii</taxon>
        <taxon>Neopterygii</taxon>
        <taxon>Teleostei</taxon>
        <taxon>Anguilliformes</taxon>
        <taxon>Anguillidae</taxon>
        <taxon>Anguilla</taxon>
    </lineage>
</organism>
<dbReference type="EMBL" id="GBXM01102227">
    <property type="protein sequence ID" value="JAH06350.1"/>
    <property type="molecule type" value="Transcribed_RNA"/>
</dbReference>
<dbReference type="AlphaFoldDB" id="A0A0E9PQK7"/>
<proteinExistence type="predicted"/>
<reference evidence="1" key="1">
    <citation type="submission" date="2014-11" db="EMBL/GenBank/DDBJ databases">
        <authorList>
            <person name="Amaro Gonzalez C."/>
        </authorList>
    </citation>
    <scope>NUCLEOTIDE SEQUENCE</scope>
</reference>
<protein>
    <submittedName>
        <fullName evidence="1">Uncharacterized protein</fullName>
    </submittedName>
</protein>
<sequence>MTEPPWVYRQPASCGRGNEWKQKPVYAPALRCSLTLCVER</sequence>
<reference evidence="1" key="2">
    <citation type="journal article" date="2015" name="Fish Shellfish Immunol.">
        <title>Early steps in the European eel (Anguilla anguilla)-Vibrio vulnificus interaction in the gills: Role of the RtxA13 toxin.</title>
        <authorList>
            <person name="Callol A."/>
            <person name="Pajuelo D."/>
            <person name="Ebbesson L."/>
            <person name="Teles M."/>
            <person name="MacKenzie S."/>
            <person name="Amaro C."/>
        </authorList>
    </citation>
    <scope>NUCLEOTIDE SEQUENCE</scope>
</reference>
<evidence type="ECO:0000313" key="1">
    <source>
        <dbReference type="EMBL" id="JAH06350.1"/>
    </source>
</evidence>
<accession>A0A0E9PQK7</accession>
<name>A0A0E9PQK7_ANGAN</name>